<evidence type="ECO:0008006" key="4">
    <source>
        <dbReference type="Google" id="ProtNLM"/>
    </source>
</evidence>
<evidence type="ECO:0000256" key="1">
    <source>
        <dbReference type="SAM" id="Coils"/>
    </source>
</evidence>
<sequence>MEQQQMIQQLLEAQTQAQAQVLTNQQAQQENQLKTQQDVQEALLRCVSSNGDQGRSQPRDTERHVEGLSMPAYHEHLNESIVHHRVKTFFAAKNLKYETDEAVEARLSNDDVERISFGVVKEVNDDKGTVGTVVPVEPNVGKKSSALMIKSGVMNGKDVKVLLDSGATHSLCRVGLGTNVIRNKSVRIAAYDNVWSPITNTREVMETIKVDKFSFKDTVMTEWDLKDKDFDVIL</sequence>
<protein>
    <recommendedName>
        <fullName evidence="4">Peptidase A2 domain-containing protein</fullName>
    </recommendedName>
</protein>
<accession>A0A397ELG6</accession>
<feature type="coiled-coil region" evidence="1">
    <location>
        <begin position="12"/>
        <end position="39"/>
    </location>
</feature>
<evidence type="ECO:0000313" key="3">
    <source>
        <dbReference type="Proteomes" id="UP000266196"/>
    </source>
</evidence>
<comment type="caution">
    <text evidence="2">The sequence shown here is derived from an EMBL/GenBank/DDBJ whole genome shotgun (WGS) entry which is preliminary data.</text>
</comment>
<dbReference type="VEuPathDB" id="FungiDB:H257_19098"/>
<dbReference type="Proteomes" id="UP000266196">
    <property type="component" value="Unassembled WGS sequence"/>
</dbReference>
<reference evidence="2 3" key="1">
    <citation type="submission" date="2018-08" db="EMBL/GenBank/DDBJ databases">
        <title>Aphanomyces genome sequencing and annotation.</title>
        <authorList>
            <person name="Minardi D."/>
            <person name="Oidtmann B."/>
            <person name="Van Der Giezen M."/>
            <person name="Studholme D.J."/>
        </authorList>
    </citation>
    <scope>NUCLEOTIDE SEQUENCE [LARGE SCALE GENOMIC DNA]</scope>
    <source>
        <strain evidence="2 3">197901</strain>
    </source>
</reference>
<dbReference type="EMBL" id="QUTE01017106">
    <property type="protein sequence ID" value="RHY94471.1"/>
    <property type="molecule type" value="Genomic_DNA"/>
</dbReference>
<gene>
    <name evidence="2" type="ORF">DYB31_016037</name>
</gene>
<evidence type="ECO:0000313" key="2">
    <source>
        <dbReference type="EMBL" id="RHY94471.1"/>
    </source>
</evidence>
<proteinExistence type="predicted"/>
<keyword evidence="1" id="KW-0175">Coiled coil</keyword>
<organism evidence="2 3">
    <name type="scientific">Aphanomyces astaci</name>
    <name type="common">Crayfish plague agent</name>
    <dbReference type="NCBI Taxonomy" id="112090"/>
    <lineage>
        <taxon>Eukaryota</taxon>
        <taxon>Sar</taxon>
        <taxon>Stramenopiles</taxon>
        <taxon>Oomycota</taxon>
        <taxon>Saprolegniomycetes</taxon>
        <taxon>Saprolegniales</taxon>
        <taxon>Verrucalvaceae</taxon>
        <taxon>Aphanomyces</taxon>
    </lineage>
</organism>
<dbReference type="AlphaFoldDB" id="A0A397ELG6"/>
<feature type="non-terminal residue" evidence="2">
    <location>
        <position position="234"/>
    </location>
</feature>
<name>A0A397ELG6_APHAT</name>